<accession>A0A9X2AAH3</accession>
<keyword evidence="3" id="KW-1185">Reference proteome</keyword>
<keyword evidence="1" id="KW-0732">Signal</keyword>
<reference evidence="2" key="1">
    <citation type="submission" date="2022-03" db="EMBL/GenBank/DDBJ databases">
        <title>Gramella crocea sp. nov., isolated from activated sludge of a seafood processing plant.</title>
        <authorList>
            <person name="Zhang X."/>
        </authorList>
    </citation>
    <scope>NUCLEOTIDE SEQUENCE</scope>
    <source>
        <strain evidence="2">YJ019</strain>
    </source>
</reference>
<feature type="signal peptide" evidence="1">
    <location>
        <begin position="1"/>
        <end position="21"/>
    </location>
</feature>
<protein>
    <recommendedName>
        <fullName evidence="4">Lipoprotein</fullName>
    </recommendedName>
</protein>
<organism evidence="2 3">
    <name type="scientific">Christiangramia lutea</name>
    <dbReference type="NCBI Taxonomy" id="1607951"/>
    <lineage>
        <taxon>Bacteria</taxon>
        <taxon>Pseudomonadati</taxon>
        <taxon>Bacteroidota</taxon>
        <taxon>Flavobacteriia</taxon>
        <taxon>Flavobacteriales</taxon>
        <taxon>Flavobacteriaceae</taxon>
        <taxon>Christiangramia</taxon>
    </lineage>
</organism>
<evidence type="ECO:0000313" key="2">
    <source>
        <dbReference type="EMBL" id="MCH4822537.1"/>
    </source>
</evidence>
<comment type="caution">
    <text evidence="2">The sequence shown here is derived from an EMBL/GenBank/DDBJ whole genome shotgun (WGS) entry which is preliminary data.</text>
</comment>
<dbReference type="EMBL" id="JAKVTV010000001">
    <property type="protein sequence ID" value="MCH4822537.1"/>
    <property type="molecule type" value="Genomic_DNA"/>
</dbReference>
<evidence type="ECO:0000256" key="1">
    <source>
        <dbReference type="SAM" id="SignalP"/>
    </source>
</evidence>
<dbReference type="RefSeq" id="WP_240712664.1">
    <property type="nucleotide sequence ID" value="NZ_JAKVTV010000001.1"/>
</dbReference>
<dbReference type="PROSITE" id="PS51257">
    <property type="entry name" value="PROKAR_LIPOPROTEIN"/>
    <property type="match status" value="1"/>
</dbReference>
<gene>
    <name evidence="2" type="ORF">ML462_05070</name>
</gene>
<dbReference type="Proteomes" id="UP001139226">
    <property type="component" value="Unassembled WGS sequence"/>
</dbReference>
<sequence>MKKLMLFALLGLFLTSCSTEDDSPNIEYGLASIINSEFPAYFEPGKSYDISLTYRLPSTCHTFFGFDGGREDETSQEIFIYALTSRDLDLTDCTSEDLNLIQSGMIRNFIVSENVSEDEVFIFKLWTGTDSADNPIFETIEIPVGEPDITPAG</sequence>
<dbReference type="AlphaFoldDB" id="A0A9X2AAH3"/>
<evidence type="ECO:0000313" key="3">
    <source>
        <dbReference type="Proteomes" id="UP001139226"/>
    </source>
</evidence>
<name>A0A9X2AAH3_9FLAO</name>
<feature type="chain" id="PRO_5040859583" description="Lipoprotein" evidence="1">
    <location>
        <begin position="22"/>
        <end position="153"/>
    </location>
</feature>
<proteinExistence type="predicted"/>
<evidence type="ECO:0008006" key="4">
    <source>
        <dbReference type="Google" id="ProtNLM"/>
    </source>
</evidence>